<dbReference type="Gene3D" id="1.20.58.220">
    <property type="entry name" value="Phosphate transport system protein phou homolog 2, domain 2"/>
    <property type="match status" value="1"/>
</dbReference>
<feature type="domain" description="PhoU" evidence="3">
    <location>
        <begin position="152"/>
        <end position="230"/>
    </location>
</feature>
<feature type="domain" description="PhoU" evidence="3">
    <location>
        <begin position="37"/>
        <end position="124"/>
    </location>
</feature>
<accession>A0A1H3BL05</accession>
<evidence type="ECO:0000256" key="2">
    <source>
        <dbReference type="ARBA" id="ARBA00022592"/>
    </source>
</evidence>
<reference evidence="5" key="1">
    <citation type="submission" date="2016-10" db="EMBL/GenBank/DDBJ databases">
        <authorList>
            <person name="Varghese N."/>
            <person name="Submissions S."/>
        </authorList>
    </citation>
    <scope>NUCLEOTIDE SEQUENCE [LARGE SCALE GENOMIC DNA]</scope>
    <source>
        <strain evidence="5">DSM 173</strain>
    </source>
</reference>
<sequence>MESSTSDTTLAKPTVDLTGGHTVRRYDQELAKLRSIILQMGERVIDQTQAAVAALIEEDESQAYRVLDREPLVDYLSLDADEEVFRVIARRQPTAVDLRIVLALSKIAGEVERAGDKAARIARQALELRQQETDGVLVTEALREAFQALDDKACCMFERSVHAVTTFDVTQALAIFENEPALYAAAQALREQLSASGSDGLVPRQAITLFHCAQALKHIGSHASNIAEQVIYVALGQDVRYRNREILIETLRHHGY</sequence>
<dbReference type="NCBIfam" id="TIGR02135">
    <property type="entry name" value="phoU_full"/>
    <property type="match status" value="1"/>
</dbReference>
<dbReference type="PANTHER" id="PTHR42930">
    <property type="entry name" value="PHOSPHATE-SPECIFIC TRANSPORT SYSTEM ACCESSORY PROTEIN PHOU"/>
    <property type="match status" value="1"/>
</dbReference>
<evidence type="ECO:0000259" key="3">
    <source>
        <dbReference type="Pfam" id="PF01895"/>
    </source>
</evidence>
<organism evidence="4 5">
    <name type="scientific">Allochromatium warmingii</name>
    <name type="common">Chromatium warmingii</name>
    <dbReference type="NCBI Taxonomy" id="61595"/>
    <lineage>
        <taxon>Bacteria</taxon>
        <taxon>Pseudomonadati</taxon>
        <taxon>Pseudomonadota</taxon>
        <taxon>Gammaproteobacteria</taxon>
        <taxon>Chromatiales</taxon>
        <taxon>Chromatiaceae</taxon>
        <taxon>Allochromatium</taxon>
    </lineage>
</organism>
<dbReference type="GO" id="GO:0006817">
    <property type="term" value="P:phosphate ion transport"/>
    <property type="evidence" value="ECO:0007669"/>
    <property type="project" value="UniProtKB-KW"/>
</dbReference>
<dbReference type="GO" id="GO:0045936">
    <property type="term" value="P:negative regulation of phosphate metabolic process"/>
    <property type="evidence" value="ECO:0007669"/>
    <property type="project" value="InterPro"/>
</dbReference>
<dbReference type="Proteomes" id="UP000198672">
    <property type="component" value="Unassembled WGS sequence"/>
</dbReference>
<protein>
    <submittedName>
        <fullName evidence="4">Phosphate transport system protein</fullName>
    </submittedName>
</protein>
<proteinExistence type="inferred from homology"/>
<dbReference type="InterPro" id="IPR038078">
    <property type="entry name" value="PhoU-like_sf"/>
</dbReference>
<dbReference type="OrthoDB" id="9814256at2"/>
<evidence type="ECO:0000313" key="5">
    <source>
        <dbReference type="Proteomes" id="UP000198672"/>
    </source>
</evidence>
<keyword evidence="2" id="KW-0592">Phosphate transport</keyword>
<dbReference type="GO" id="GO:0030643">
    <property type="term" value="P:intracellular phosphate ion homeostasis"/>
    <property type="evidence" value="ECO:0007669"/>
    <property type="project" value="InterPro"/>
</dbReference>
<keyword evidence="5" id="KW-1185">Reference proteome</keyword>
<dbReference type="RefSeq" id="WP_091331797.1">
    <property type="nucleotide sequence ID" value="NZ_FNOW01000003.1"/>
</dbReference>
<evidence type="ECO:0000313" key="4">
    <source>
        <dbReference type="EMBL" id="SDX42004.1"/>
    </source>
</evidence>
<name>A0A1H3BL05_ALLWA</name>
<dbReference type="InterPro" id="IPR028366">
    <property type="entry name" value="PhoU"/>
</dbReference>
<dbReference type="EMBL" id="FNOW01000003">
    <property type="protein sequence ID" value="SDX42004.1"/>
    <property type="molecule type" value="Genomic_DNA"/>
</dbReference>
<dbReference type="PANTHER" id="PTHR42930:SF3">
    <property type="entry name" value="PHOSPHATE-SPECIFIC TRANSPORT SYSTEM ACCESSORY PROTEIN PHOU"/>
    <property type="match status" value="1"/>
</dbReference>
<gene>
    <name evidence="4" type="ORF">SAMN05421644_10349</name>
</gene>
<comment type="similarity">
    <text evidence="1">Belongs to the PhoU family.</text>
</comment>
<dbReference type="Pfam" id="PF01895">
    <property type="entry name" value="PhoU"/>
    <property type="match status" value="2"/>
</dbReference>
<keyword evidence="2" id="KW-0813">Transport</keyword>
<dbReference type="STRING" id="61595.SAMN05421644_10349"/>
<dbReference type="AlphaFoldDB" id="A0A1H3BL05"/>
<evidence type="ECO:0000256" key="1">
    <source>
        <dbReference type="ARBA" id="ARBA00008107"/>
    </source>
</evidence>
<dbReference type="SUPFAM" id="SSF109755">
    <property type="entry name" value="PhoU-like"/>
    <property type="match status" value="1"/>
</dbReference>
<dbReference type="InterPro" id="IPR026022">
    <property type="entry name" value="PhoU_dom"/>
</dbReference>